<name>A0ABN8X3X6_9GAMM</name>
<sequence length="81" mass="8922">MTPLVELAMETCLDAGCQGRTTGTVNPGLVWFGRYIQLGIEARIPINDRSGRNVGVSALFHVFADDVLDELFARPRHHGIE</sequence>
<dbReference type="EMBL" id="OX458333">
    <property type="protein sequence ID" value="CAI8800122.1"/>
    <property type="molecule type" value="Genomic_DNA"/>
</dbReference>
<dbReference type="Proteomes" id="UP001162030">
    <property type="component" value="Chromosome"/>
</dbReference>
<accession>A0ABN8X3X6</accession>
<keyword evidence="2" id="KW-1185">Reference proteome</keyword>
<gene>
    <name evidence="1" type="ORF">MSZNOR_1576</name>
</gene>
<reference evidence="1 2" key="1">
    <citation type="submission" date="2023-03" db="EMBL/GenBank/DDBJ databases">
        <authorList>
            <person name="Pearce D."/>
        </authorList>
    </citation>
    <scope>NUCLEOTIDE SEQUENCE [LARGE SCALE GENOMIC DNA]</scope>
    <source>
        <strain evidence="1">Msz</strain>
    </source>
</reference>
<protein>
    <submittedName>
        <fullName evidence="1">Uncharacterized protein</fullName>
    </submittedName>
</protein>
<evidence type="ECO:0000313" key="1">
    <source>
        <dbReference type="EMBL" id="CAI8800122.1"/>
    </source>
</evidence>
<proteinExistence type="predicted"/>
<evidence type="ECO:0000313" key="2">
    <source>
        <dbReference type="Proteomes" id="UP001162030"/>
    </source>
</evidence>
<organism evidence="1 2">
    <name type="scientific">Methylocaldum szegediense</name>
    <dbReference type="NCBI Taxonomy" id="73780"/>
    <lineage>
        <taxon>Bacteria</taxon>
        <taxon>Pseudomonadati</taxon>
        <taxon>Pseudomonadota</taxon>
        <taxon>Gammaproteobacteria</taxon>
        <taxon>Methylococcales</taxon>
        <taxon>Methylococcaceae</taxon>
        <taxon>Methylocaldum</taxon>
    </lineage>
</organism>
<dbReference type="RefSeq" id="WP_026610811.1">
    <property type="nucleotide sequence ID" value="NZ_OX458333.1"/>
</dbReference>